<evidence type="ECO:0000313" key="2">
    <source>
        <dbReference type="EMBL" id="CEK71799.1"/>
    </source>
</evidence>
<protein>
    <submittedName>
        <fullName evidence="2">Uncharacterized protein</fullName>
    </submittedName>
</protein>
<feature type="region of interest" description="Disordered" evidence="1">
    <location>
        <begin position="135"/>
        <end position="290"/>
    </location>
</feature>
<proteinExistence type="predicted"/>
<feature type="region of interest" description="Disordered" evidence="1">
    <location>
        <begin position="1"/>
        <end position="27"/>
    </location>
</feature>
<accession>A0A0B6ZT10</accession>
<dbReference type="EMBL" id="HACG01024934">
    <property type="protein sequence ID" value="CEK71799.1"/>
    <property type="molecule type" value="Transcribed_RNA"/>
</dbReference>
<dbReference type="AlphaFoldDB" id="A0A0B6ZT10"/>
<name>A0A0B6ZT10_9EUPU</name>
<sequence length="396" mass="45115">KVINTESLAGHSKQEDTLMSDDDGDISVSSEDRTVVEVDTLISLHRDDQVVTPIIINETRGPDTLLHMVDNMEFTIPRDPTDEHIHDTNLTPIITETERPQKSTVKDHKSIESEEINIRLPRLKEVSQEQEIHRIGEYKKASGNAEESKTEDIKNKLSARVQKEKEEKSTKLKEEKQNTEPKKIEDQESKKQQMDDKRRAAEERLKKLADEVARKKEEQKKKQEEEVTSGIIYEKVVTPTPPSSKKTSSPRGKVTLQGRKPANKSGKLPLTATVKESDEVEKETNAHEQNIIQPVRKTKDLMNSLKPRVKIQPVKKQVLIPKHLKDMLSRKSELQSRDEIEAEIGKMMSTVNSDLRDNMLHVDETEGLSAEDFALAQKTLMERIKVAEDNIEKSSS</sequence>
<reference evidence="2" key="1">
    <citation type="submission" date="2014-12" db="EMBL/GenBank/DDBJ databases">
        <title>Insight into the proteome of Arion vulgaris.</title>
        <authorList>
            <person name="Aradska J."/>
            <person name="Bulat T."/>
            <person name="Smidak R."/>
            <person name="Sarate P."/>
            <person name="Gangsoo J."/>
            <person name="Sialana F."/>
            <person name="Bilban M."/>
            <person name="Lubec G."/>
        </authorList>
    </citation>
    <scope>NUCLEOTIDE SEQUENCE</scope>
    <source>
        <tissue evidence="2">Skin</tissue>
    </source>
</reference>
<organism evidence="2">
    <name type="scientific">Arion vulgaris</name>
    <dbReference type="NCBI Taxonomy" id="1028688"/>
    <lineage>
        <taxon>Eukaryota</taxon>
        <taxon>Metazoa</taxon>
        <taxon>Spiralia</taxon>
        <taxon>Lophotrochozoa</taxon>
        <taxon>Mollusca</taxon>
        <taxon>Gastropoda</taxon>
        <taxon>Heterobranchia</taxon>
        <taxon>Euthyneura</taxon>
        <taxon>Panpulmonata</taxon>
        <taxon>Eupulmonata</taxon>
        <taxon>Stylommatophora</taxon>
        <taxon>Helicina</taxon>
        <taxon>Arionoidea</taxon>
        <taxon>Arionidae</taxon>
        <taxon>Arion</taxon>
    </lineage>
</organism>
<evidence type="ECO:0000256" key="1">
    <source>
        <dbReference type="SAM" id="MobiDB-lite"/>
    </source>
</evidence>
<feature type="non-terminal residue" evidence="2">
    <location>
        <position position="396"/>
    </location>
</feature>
<feature type="compositionally biased region" description="Low complexity" evidence="1">
    <location>
        <begin position="235"/>
        <end position="250"/>
    </location>
</feature>
<gene>
    <name evidence="2" type="primary">ORF79874</name>
</gene>
<feature type="non-terminal residue" evidence="2">
    <location>
        <position position="1"/>
    </location>
</feature>
<feature type="compositionally biased region" description="Basic and acidic residues" evidence="1">
    <location>
        <begin position="135"/>
        <end position="225"/>
    </location>
</feature>